<comment type="caution">
    <text evidence="2">The sequence shown here is derived from an EMBL/GenBank/DDBJ whole genome shotgun (WGS) entry which is preliminary data.</text>
</comment>
<reference evidence="3" key="1">
    <citation type="submission" date="2016-06" db="EMBL/GenBank/DDBJ databases">
        <title>Parallel loss of symbiosis genes in relatives of nitrogen-fixing non-legume Parasponia.</title>
        <authorList>
            <person name="Van Velzen R."/>
            <person name="Holmer R."/>
            <person name="Bu F."/>
            <person name="Rutten L."/>
            <person name="Van Zeijl A."/>
            <person name="Liu W."/>
            <person name="Santuari L."/>
            <person name="Cao Q."/>
            <person name="Sharma T."/>
            <person name="Shen D."/>
            <person name="Roswanjaya Y."/>
            <person name="Wardhani T."/>
            <person name="Kalhor M.S."/>
            <person name="Jansen J."/>
            <person name="Van den Hoogen J."/>
            <person name="Gungor B."/>
            <person name="Hartog M."/>
            <person name="Hontelez J."/>
            <person name="Verver J."/>
            <person name="Yang W.-C."/>
            <person name="Schijlen E."/>
            <person name="Repin R."/>
            <person name="Schilthuizen M."/>
            <person name="Schranz E."/>
            <person name="Heidstra R."/>
            <person name="Miyata K."/>
            <person name="Fedorova E."/>
            <person name="Kohlen W."/>
            <person name="Bisseling T."/>
            <person name="Smit S."/>
            <person name="Geurts R."/>
        </authorList>
    </citation>
    <scope>NUCLEOTIDE SEQUENCE [LARGE SCALE GENOMIC DNA]</scope>
    <source>
        <strain evidence="3">cv. RG33-2</strain>
    </source>
</reference>
<name>A0A2P5EVK5_TREOI</name>
<dbReference type="AlphaFoldDB" id="A0A2P5EVK5"/>
<organism evidence="2 3">
    <name type="scientific">Trema orientale</name>
    <name type="common">Charcoal tree</name>
    <name type="synonym">Celtis orientalis</name>
    <dbReference type="NCBI Taxonomy" id="63057"/>
    <lineage>
        <taxon>Eukaryota</taxon>
        <taxon>Viridiplantae</taxon>
        <taxon>Streptophyta</taxon>
        <taxon>Embryophyta</taxon>
        <taxon>Tracheophyta</taxon>
        <taxon>Spermatophyta</taxon>
        <taxon>Magnoliopsida</taxon>
        <taxon>eudicotyledons</taxon>
        <taxon>Gunneridae</taxon>
        <taxon>Pentapetalae</taxon>
        <taxon>rosids</taxon>
        <taxon>fabids</taxon>
        <taxon>Rosales</taxon>
        <taxon>Cannabaceae</taxon>
        <taxon>Trema</taxon>
    </lineage>
</organism>
<dbReference type="Proteomes" id="UP000237000">
    <property type="component" value="Unassembled WGS sequence"/>
</dbReference>
<dbReference type="Pfam" id="PF13456">
    <property type="entry name" value="RVT_3"/>
    <property type="match status" value="1"/>
</dbReference>
<proteinExistence type="predicted"/>
<feature type="domain" description="RNase H type-1" evidence="1">
    <location>
        <begin position="102"/>
        <end position="172"/>
    </location>
</feature>
<dbReference type="GO" id="GO:0003676">
    <property type="term" value="F:nucleic acid binding"/>
    <property type="evidence" value="ECO:0007669"/>
    <property type="project" value="InterPro"/>
</dbReference>
<gene>
    <name evidence="2" type="ORF">TorRG33x02_147200</name>
</gene>
<keyword evidence="3" id="KW-1185">Reference proteome</keyword>
<dbReference type="GO" id="GO:0004523">
    <property type="term" value="F:RNA-DNA hybrid ribonuclease activity"/>
    <property type="evidence" value="ECO:0007669"/>
    <property type="project" value="InterPro"/>
</dbReference>
<protein>
    <recommendedName>
        <fullName evidence="1">RNase H type-1 domain-containing protein</fullName>
    </recommendedName>
</protein>
<sequence length="248" mass="28213">METDNYRCPLCNVEDVILSHLFLFCQCIQPLWFMSPWTLRKSNLQAASYHGGKSDPKLLLFASILTEQIRGERNKIVFEGGRLDLLRILVWDEDRNIGQAFSENVNFSDPDMAEVAGLLASARVAKDLGYEYVVFEGDCSNVFGRLMTSLDDVNWELRQLLLDCKVLLQSIKMWEIINQSITRRRPSHLSSPFSHAGSLSKKVGPFCPTDLLWGWANPRGLSWASSWSNSNIIVVHFALEHVTRHNLA</sequence>
<evidence type="ECO:0000313" key="3">
    <source>
        <dbReference type="Proteomes" id="UP000237000"/>
    </source>
</evidence>
<dbReference type="InterPro" id="IPR002156">
    <property type="entry name" value="RNaseH_domain"/>
</dbReference>
<dbReference type="InParanoid" id="A0A2P5EVK5"/>
<evidence type="ECO:0000313" key="2">
    <source>
        <dbReference type="EMBL" id="PON89576.1"/>
    </source>
</evidence>
<accession>A0A2P5EVK5</accession>
<evidence type="ECO:0000259" key="1">
    <source>
        <dbReference type="Pfam" id="PF13456"/>
    </source>
</evidence>
<dbReference type="EMBL" id="JXTC01000093">
    <property type="protein sequence ID" value="PON89576.1"/>
    <property type="molecule type" value="Genomic_DNA"/>
</dbReference>